<dbReference type="GO" id="GO:0006508">
    <property type="term" value="P:proteolysis"/>
    <property type="evidence" value="ECO:0007669"/>
    <property type="project" value="UniProtKB-KW"/>
</dbReference>
<dbReference type="Proteomes" id="UP000194236">
    <property type="component" value="Unassembled WGS sequence"/>
</dbReference>
<dbReference type="PANTHER" id="PTHR42881">
    <property type="entry name" value="PROLYL ENDOPEPTIDASE"/>
    <property type="match status" value="1"/>
</dbReference>
<keyword evidence="5" id="KW-0645">Protease</keyword>
<evidence type="ECO:0000259" key="6">
    <source>
        <dbReference type="Pfam" id="PF00326"/>
    </source>
</evidence>
<keyword evidence="4 5" id="KW-0378">Hydrolase</keyword>
<keyword evidence="5" id="KW-0720">Serine protease</keyword>
<evidence type="ECO:0000313" key="8">
    <source>
        <dbReference type="Proteomes" id="UP000194236"/>
    </source>
</evidence>
<reference evidence="7 8" key="1">
    <citation type="submission" date="2017-03" db="EMBL/GenBank/DDBJ databases">
        <title>Genome Survey of Euroglyphus maynei.</title>
        <authorList>
            <person name="Arlian L.G."/>
            <person name="Morgan M.S."/>
            <person name="Rider S.D."/>
        </authorList>
    </citation>
    <scope>NUCLEOTIDE SEQUENCE [LARGE SCALE GENOMIC DNA]</scope>
    <source>
        <strain evidence="7">Arlian Lab</strain>
        <tissue evidence="7">Whole body</tissue>
    </source>
</reference>
<comment type="catalytic activity">
    <reaction evidence="1">
        <text>Hydrolysis of Pro-|-Xaa &gt;&gt; Ala-|-Xaa in oligopeptides.</text>
        <dbReference type="EC" id="3.4.21.26"/>
    </reaction>
</comment>
<organism evidence="7 8">
    <name type="scientific">Euroglyphus maynei</name>
    <name type="common">Mayne's house dust mite</name>
    <dbReference type="NCBI Taxonomy" id="6958"/>
    <lineage>
        <taxon>Eukaryota</taxon>
        <taxon>Metazoa</taxon>
        <taxon>Ecdysozoa</taxon>
        <taxon>Arthropoda</taxon>
        <taxon>Chelicerata</taxon>
        <taxon>Arachnida</taxon>
        <taxon>Acari</taxon>
        <taxon>Acariformes</taxon>
        <taxon>Sarcoptiformes</taxon>
        <taxon>Astigmata</taxon>
        <taxon>Psoroptidia</taxon>
        <taxon>Analgoidea</taxon>
        <taxon>Pyroglyphidae</taxon>
        <taxon>Pyroglyphinae</taxon>
        <taxon>Euroglyphus</taxon>
    </lineage>
</organism>
<evidence type="ECO:0000256" key="4">
    <source>
        <dbReference type="ARBA" id="ARBA00022801"/>
    </source>
</evidence>
<dbReference type="InterPro" id="IPR002470">
    <property type="entry name" value="Peptidase_S9A"/>
</dbReference>
<protein>
    <recommendedName>
        <fullName evidence="3 5">Prolyl endopeptidase</fullName>
        <ecNumber evidence="5">3.4.21.-</ecNumber>
    </recommendedName>
</protein>
<accession>A0A1Y3AXS7</accession>
<proteinExistence type="inferred from homology"/>
<dbReference type="InterPro" id="IPR001375">
    <property type="entry name" value="Peptidase_S9_cat"/>
</dbReference>
<dbReference type="GO" id="GO:0004252">
    <property type="term" value="F:serine-type endopeptidase activity"/>
    <property type="evidence" value="ECO:0007669"/>
    <property type="project" value="UniProtKB-UniRule"/>
</dbReference>
<evidence type="ECO:0000256" key="5">
    <source>
        <dbReference type="RuleBase" id="RU368024"/>
    </source>
</evidence>
<comment type="caution">
    <text evidence="7">The sequence shown here is derived from an EMBL/GenBank/DDBJ whole genome shotgun (WGS) entry which is preliminary data.</text>
</comment>
<evidence type="ECO:0000256" key="2">
    <source>
        <dbReference type="ARBA" id="ARBA00005228"/>
    </source>
</evidence>
<feature type="domain" description="Peptidase S9 prolyl oligopeptidase catalytic" evidence="6">
    <location>
        <begin position="2"/>
        <end position="89"/>
    </location>
</feature>
<evidence type="ECO:0000256" key="1">
    <source>
        <dbReference type="ARBA" id="ARBA00001070"/>
    </source>
</evidence>
<dbReference type="OrthoDB" id="248387at2759"/>
<evidence type="ECO:0000313" key="7">
    <source>
        <dbReference type="EMBL" id="OTF72226.1"/>
    </source>
</evidence>
<dbReference type="GO" id="GO:0070012">
    <property type="term" value="F:oligopeptidase activity"/>
    <property type="evidence" value="ECO:0007669"/>
    <property type="project" value="TreeGrafter"/>
</dbReference>
<dbReference type="InterPro" id="IPR029058">
    <property type="entry name" value="AB_hydrolase_fold"/>
</dbReference>
<dbReference type="Pfam" id="PF00326">
    <property type="entry name" value="Peptidase_S9"/>
    <property type="match status" value="1"/>
</dbReference>
<dbReference type="SUPFAM" id="SSF53474">
    <property type="entry name" value="alpha/beta-Hydrolases"/>
    <property type="match status" value="1"/>
</dbReference>
<name>A0A1Y3AXS7_EURMA</name>
<dbReference type="PRINTS" id="PR00862">
    <property type="entry name" value="PROLIGOPTASE"/>
</dbReference>
<dbReference type="PANTHER" id="PTHR42881:SF2">
    <property type="entry name" value="PROLYL ENDOPEPTIDASE"/>
    <property type="match status" value="1"/>
</dbReference>
<dbReference type="InterPro" id="IPR002471">
    <property type="entry name" value="Pept_S9_AS"/>
</dbReference>
<sequence length="89" mass="9758">MLENLNGIYALASIRGGGEYGKRWHHDGKLLNKQNSFDDFIAAAEYLIRNNYTKPQKLIIEGGSNGGLLVAAVSNQRSELFGCTICRVG</sequence>
<dbReference type="GO" id="GO:0005829">
    <property type="term" value="C:cytosol"/>
    <property type="evidence" value="ECO:0007669"/>
    <property type="project" value="TreeGrafter"/>
</dbReference>
<keyword evidence="8" id="KW-1185">Reference proteome</keyword>
<dbReference type="Gene3D" id="3.40.50.1820">
    <property type="entry name" value="alpha/beta hydrolase"/>
    <property type="match status" value="1"/>
</dbReference>
<comment type="similarity">
    <text evidence="2 5">Belongs to the peptidase S9A family.</text>
</comment>
<dbReference type="EC" id="3.4.21.-" evidence="5"/>
<dbReference type="AlphaFoldDB" id="A0A1Y3AXS7"/>
<dbReference type="InterPro" id="IPR051167">
    <property type="entry name" value="Prolyl_oligopep/macrocyclase"/>
</dbReference>
<gene>
    <name evidence="7" type="ORF">BLA29_011607</name>
</gene>
<dbReference type="PROSITE" id="PS00708">
    <property type="entry name" value="PRO_ENDOPEP_SER"/>
    <property type="match status" value="1"/>
</dbReference>
<evidence type="ECO:0000256" key="3">
    <source>
        <dbReference type="ARBA" id="ARBA00016310"/>
    </source>
</evidence>
<dbReference type="EMBL" id="MUJZ01057290">
    <property type="protein sequence ID" value="OTF72226.1"/>
    <property type="molecule type" value="Genomic_DNA"/>
</dbReference>